<dbReference type="OrthoDB" id="146922at2759"/>
<keyword evidence="1" id="KW-0175">Coiled coil</keyword>
<dbReference type="Proteomes" id="UP000198211">
    <property type="component" value="Unassembled WGS sequence"/>
</dbReference>
<dbReference type="EMBL" id="NBNE01007694">
    <property type="protein sequence ID" value="OWZ00340.1"/>
    <property type="molecule type" value="Genomic_DNA"/>
</dbReference>
<feature type="coiled-coil region" evidence="1">
    <location>
        <begin position="82"/>
        <end position="186"/>
    </location>
</feature>
<feature type="region of interest" description="Disordered" evidence="2">
    <location>
        <begin position="361"/>
        <end position="431"/>
    </location>
</feature>
<name>A0A225V7D1_9STRA</name>
<gene>
    <name evidence="3" type="ORF">PHMEG_00028488</name>
</gene>
<feature type="compositionally biased region" description="Low complexity" evidence="2">
    <location>
        <begin position="386"/>
        <end position="405"/>
    </location>
</feature>
<feature type="compositionally biased region" description="Low complexity" evidence="2">
    <location>
        <begin position="1"/>
        <end position="22"/>
    </location>
</feature>
<protein>
    <submittedName>
        <fullName evidence="3">Uncharacterized protein</fullName>
    </submittedName>
</protein>
<evidence type="ECO:0000313" key="3">
    <source>
        <dbReference type="EMBL" id="OWZ00340.1"/>
    </source>
</evidence>
<evidence type="ECO:0000256" key="2">
    <source>
        <dbReference type="SAM" id="MobiDB-lite"/>
    </source>
</evidence>
<feature type="compositionally biased region" description="Basic and acidic residues" evidence="2">
    <location>
        <begin position="406"/>
        <end position="425"/>
    </location>
</feature>
<accession>A0A225V7D1</accession>
<feature type="region of interest" description="Disordered" evidence="2">
    <location>
        <begin position="1"/>
        <end position="30"/>
    </location>
</feature>
<keyword evidence="4" id="KW-1185">Reference proteome</keyword>
<dbReference type="AlphaFoldDB" id="A0A225V7D1"/>
<proteinExistence type="predicted"/>
<evidence type="ECO:0000256" key="1">
    <source>
        <dbReference type="SAM" id="Coils"/>
    </source>
</evidence>
<feature type="region of interest" description="Disordered" evidence="2">
    <location>
        <begin position="274"/>
        <end position="349"/>
    </location>
</feature>
<feature type="coiled-coil region" evidence="1">
    <location>
        <begin position="229"/>
        <end position="263"/>
    </location>
</feature>
<reference evidence="4" key="1">
    <citation type="submission" date="2017-03" db="EMBL/GenBank/DDBJ databases">
        <title>Phytopthora megakarya and P. palmivora, two closely related causual agents of cacao black pod achieved similar genome size and gene model numbers by different mechanisms.</title>
        <authorList>
            <person name="Ali S."/>
            <person name="Shao J."/>
            <person name="Larry D.J."/>
            <person name="Kronmiller B."/>
            <person name="Shen D."/>
            <person name="Strem M.D."/>
            <person name="Melnick R.L."/>
            <person name="Guiltinan M.J."/>
            <person name="Tyler B.M."/>
            <person name="Meinhardt L.W."/>
            <person name="Bailey B.A."/>
        </authorList>
    </citation>
    <scope>NUCLEOTIDE SEQUENCE [LARGE SCALE GENOMIC DNA]</scope>
    <source>
        <strain evidence="4">zdho120</strain>
    </source>
</reference>
<organism evidence="3 4">
    <name type="scientific">Phytophthora megakarya</name>
    <dbReference type="NCBI Taxonomy" id="4795"/>
    <lineage>
        <taxon>Eukaryota</taxon>
        <taxon>Sar</taxon>
        <taxon>Stramenopiles</taxon>
        <taxon>Oomycota</taxon>
        <taxon>Peronosporomycetes</taxon>
        <taxon>Peronosporales</taxon>
        <taxon>Peronosporaceae</taxon>
        <taxon>Phytophthora</taxon>
    </lineage>
</organism>
<feature type="compositionally biased region" description="Basic and acidic residues" evidence="2">
    <location>
        <begin position="287"/>
        <end position="316"/>
    </location>
</feature>
<evidence type="ECO:0000313" key="4">
    <source>
        <dbReference type="Proteomes" id="UP000198211"/>
    </source>
</evidence>
<comment type="caution">
    <text evidence="3">The sequence shown here is derived from an EMBL/GenBank/DDBJ whole genome shotgun (WGS) entry which is preliminary data.</text>
</comment>
<sequence>MSNASSAPSPSKSSSGGSPGSAFDPHSSRKELHRYATRLFRRMGELTAVLSIQTLPRGSDPPSVEHQDRLDDLRDYIQERQIVDLESQVTQLLQEREHAGEEILDLQEQRDTGDRTLAVIVSPDQPSPDLQDKLDHLTAERVELQDRFDQVYGTLNVQVQAKGREADALQDQIRKCTEEIKREKSRCDLLLAIHAGAVKREKRYRDESEGLKHDVTVVRTAYANAERSITEQKAKILAQNHQLVNLNQERTYLQRELRTALEMLSTVVAGMGSSLPTTKLCLDTDSASERSENSPDDPEKSDQEKSDQRKPDRDPDYTPPPNGSDGSSSSDKHNYDMGGGSDVEETPDQGHDLRDQLLEKDDGAVSPLPTPESHYLTYEKSGSGKSGAPADSDPASKSTSKSKSRSTSDSKSPKNADPERAKDQMTLRQRIQPKVTTTNSGDGIMLLPVAPVQAELAILDRAVNPMVMPRAMAGLERWRRRRRIRWGTSPNHDAAMTLVLSRALPFHPERIFPDHVPRTATPRSDQYSSHLITGQNVRDLMAALLYPGTSSLVANIPRQFSPALVRSDPYLVLFVVERKNRRSHAGARWKQLLQLFLIAISEGWCDLDLLLDPYFIHFPKRTDEVA</sequence>